<evidence type="ECO:0000256" key="2">
    <source>
        <dbReference type="ARBA" id="ARBA00001958"/>
    </source>
</evidence>
<proteinExistence type="inferred from homology"/>
<keyword evidence="18" id="KW-1185">Reference proteome</keyword>
<evidence type="ECO:0000313" key="17">
    <source>
        <dbReference type="EMBL" id="RFF30639.1"/>
    </source>
</evidence>
<sequence>MVIDIGHSRLKWARLVDGALDATSVGRASTDEADALYAALERSDCRRALISGQSRIDSVTRITDRLRQLGAQVDIIATGDRTLPVAPAYKSLGCDRWLALQKPWMEGPAPFVVVDCGTAITVDLVDGEGRHRGGWIMPGIHTARGGLFARAPGLNRPLPEAGDIDRPARDTGTALARGGLMLAAGGIDRVVRAAERAAGDQVSLWLTGGNAAELASHLERAARHEQHLVLHGLAMATQAK</sequence>
<dbReference type="GO" id="GO:0005524">
    <property type="term" value="F:ATP binding"/>
    <property type="evidence" value="ECO:0007669"/>
    <property type="project" value="UniProtKB-KW"/>
</dbReference>
<evidence type="ECO:0000256" key="5">
    <source>
        <dbReference type="ARBA" id="ARBA00005225"/>
    </source>
</evidence>
<organism evidence="17 18">
    <name type="scientific">Wenzhouxiangella sediminis</name>
    <dbReference type="NCBI Taxonomy" id="1792836"/>
    <lineage>
        <taxon>Bacteria</taxon>
        <taxon>Pseudomonadati</taxon>
        <taxon>Pseudomonadota</taxon>
        <taxon>Gammaproteobacteria</taxon>
        <taxon>Chromatiales</taxon>
        <taxon>Wenzhouxiangellaceae</taxon>
        <taxon>Wenzhouxiangella</taxon>
    </lineage>
</organism>
<evidence type="ECO:0000256" key="8">
    <source>
        <dbReference type="ARBA" id="ARBA00022490"/>
    </source>
</evidence>
<dbReference type="CDD" id="cd24015">
    <property type="entry name" value="ASKHA_NBD_PanK-III"/>
    <property type="match status" value="1"/>
</dbReference>
<keyword evidence="9" id="KW-0808">Transferase</keyword>
<dbReference type="NCBIfam" id="TIGR00671">
    <property type="entry name" value="baf"/>
    <property type="match status" value="1"/>
</dbReference>
<evidence type="ECO:0000313" key="18">
    <source>
        <dbReference type="Proteomes" id="UP000260351"/>
    </source>
</evidence>
<dbReference type="GO" id="GO:0004594">
    <property type="term" value="F:pantothenate kinase activity"/>
    <property type="evidence" value="ECO:0007669"/>
    <property type="project" value="UniProtKB-EC"/>
</dbReference>
<keyword evidence="14" id="KW-0173">Coenzyme A biosynthesis</keyword>
<evidence type="ECO:0000256" key="15">
    <source>
        <dbReference type="ARBA" id="ARBA00038036"/>
    </source>
</evidence>
<comment type="caution">
    <text evidence="17">The sequence shown here is derived from an EMBL/GenBank/DDBJ whole genome shotgun (WGS) entry which is preliminary data.</text>
</comment>
<comment type="cofactor">
    <cofactor evidence="2">
        <name>K(+)</name>
        <dbReference type="ChEBI" id="CHEBI:29103"/>
    </cofactor>
</comment>
<evidence type="ECO:0000256" key="3">
    <source>
        <dbReference type="ARBA" id="ARBA00001972"/>
    </source>
</evidence>
<dbReference type="InterPro" id="IPR043129">
    <property type="entry name" value="ATPase_NBD"/>
</dbReference>
<dbReference type="Pfam" id="PF03309">
    <property type="entry name" value="Pan_kinase"/>
    <property type="match status" value="1"/>
</dbReference>
<evidence type="ECO:0000256" key="16">
    <source>
        <dbReference type="ARBA" id="ARBA00040883"/>
    </source>
</evidence>
<dbReference type="InterPro" id="IPR004619">
    <property type="entry name" value="Type_III_PanK"/>
</dbReference>
<keyword evidence="12" id="KW-0067">ATP-binding</keyword>
<reference evidence="17 18" key="1">
    <citation type="submission" date="2018-08" db="EMBL/GenBank/DDBJ databases">
        <title>Wenzhouxiangella salilacus sp. nov., a novel bacterium isolated from a saline lake in Xinjiang Province, China.</title>
        <authorList>
            <person name="Han S."/>
        </authorList>
    </citation>
    <scope>NUCLEOTIDE SEQUENCE [LARGE SCALE GENOMIC DNA]</scope>
    <source>
        <strain evidence="17 18">XDB06</strain>
    </source>
</reference>
<keyword evidence="10" id="KW-0547">Nucleotide-binding</keyword>
<protein>
    <recommendedName>
        <fullName evidence="16">Type III pantothenate kinase</fullName>
        <ecNumber evidence="7">2.7.1.33</ecNumber>
    </recommendedName>
</protein>
<comment type="subcellular location">
    <subcellularLocation>
        <location evidence="4">Cytoplasm</location>
    </subcellularLocation>
</comment>
<evidence type="ECO:0000256" key="6">
    <source>
        <dbReference type="ARBA" id="ARBA00011738"/>
    </source>
</evidence>
<dbReference type="EC" id="2.7.1.33" evidence="7"/>
<dbReference type="AlphaFoldDB" id="A0A3E1K979"/>
<accession>A0A3E1K979</accession>
<evidence type="ECO:0000256" key="1">
    <source>
        <dbReference type="ARBA" id="ARBA00001206"/>
    </source>
</evidence>
<evidence type="ECO:0000256" key="10">
    <source>
        <dbReference type="ARBA" id="ARBA00022741"/>
    </source>
</evidence>
<dbReference type="GO" id="GO:0015937">
    <property type="term" value="P:coenzyme A biosynthetic process"/>
    <property type="evidence" value="ECO:0007669"/>
    <property type="project" value="UniProtKB-UniPathway"/>
</dbReference>
<keyword evidence="11 17" id="KW-0418">Kinase</keyword>
<evidence type="ECO:0000256" key="7">
    <source>
        <dbReference type="ARBA" id="ARBA00012102"/>
    </source>
</evidence>
<dbReference type="GO" id="GO:0005737">
    <property type="term" value="C:cytoplasm"/>
    <property type="evidence" value="ECO:0007669"/>
    <property type="project" value="UniProtKB-SubCell"/>
</dbReference>
<evidence type="ECO:0000256" key="11">
    <source>
        <dbReference type="ARBA" id="ARBA00022777"/>
    </source>
</evidence>
<dbReference type="OrthoDB" id="9781305at2"/>
<comment type="similarity">
    <text evidence="15">Belongs to the type III pantothenate kinase family.</text>
</comment>
<name>A0A3E1K979_9GAMM</name>
<comment type="subunit">
    <text evidence="6">Homodimer.</text>
</comment>
<dbReference type="Proteomes" id="UP000260351">
    <property type="component" value="Unassembled WGS sequence"/>
</dbReference>
<comment type="catalytic activity">
    <reaction evidence="1">
        <text>(R)-pantothenate + ATP = (R)-4'-phosphopantothenate + ADP + H(+)</text>
        <dbReference type="Rhea" id="RHEA:16373"/>
        <dbReference type="ChEBI" id="CHEBI:10986"/>
        <dbReference type="ChEBI" id="CHEBI:15378"/>
        <dbReference type="ChEBI" id="CHEBI:29032"/>
        <dbReference type="ChEBI" id="CHEBI:30616"/>
        <dbReference type="ChEBI" id="CHEBI:456216"/>
        <dbReference type="EC" id="2.7.1.33"/>
    </reaction>
</comment>
<dbReference type="Gene3D" id="3.30.420.40">
    <property type="match status" value="2"/>
</dbReference>
<comment type="cofactor">
    <cofactor evidence="3">
        <name>NH4(+)</name>
        <dbReference type="ChEBI" id="CHEBI:28938"/>
    </cofactor>
</comment>
<keyword evidence="13" id="KW-0630">Potassium</keyword>
<evidence type="ECO:0000256" key="12">
    <source>
        <dbReference type="ARBA" id="ARBA00022840"/>
    </source>
</evidence>
<dbReference type="PANTHER" id="PTHR34265:SF1">
    <property type="entry name" value="TYPE III PANTOTHENATE KINASE"/>
    <property type="match status" value="1"/>
</dbReference>
<dbReference type="SUPFAM" id="SSF53067">
    <property type="entry name" value="Actin-like ATPase domain"/>
    <property type="match status" value="2"/>
</dbReference>
<gene>
    <name evidence="17" type="ORF">DZC52_07545</name>
</gene>
<evidence type="ECO:0000256" key="13">
    <source>
        <dbReference type="ARBA" id="ARBA00022958"/>
    </source>
</evidence>
<dbReference type="UniPathway" id="UPA00241">
    <property type="reaction ID" value="UER00352"/>
</dbReference>
<dbReference type="EMBL" id="QUZK01000034">
    <property type="protein sequence ID" value="RFF30639.1"/>
    <property type="molecule type" value="Genomic_DNA"/>
</dbReference>
<evidence type="ECO:0000256" key="4">
    <source>
        <dbReference type="ARBA" id="ARBA00004496"/>
    </source>
</evidence>
<keyword evidence="8" id="KW-0963">Cytoplasm</keyword>
<evidence type="ECO:0000256" key="14">
    <source>
        <dbReference type="ARBA" id="ARBA00022993"/>
    </source>
</evidence>
<comment type="pathway">
    <text evidence="5">Cofactor biosynthesis; coenzyme A biosynthesis; CoA from (R)-pantothenate: step 1/5.</text>
</comment>
<dbReference type="PANTHER" id="PTHR34265">
    <property type="entry name" value="TYPE III PANTOTHENATE KINASE"/>
    <property type="match status" value="1"/>
</dbReference>
<evidence type="ECO:0000256" key="9">
    <source>
        <dbReference type="ARBA" id="ARBA00022679"/>
    </source>
</evidence>